<keyword evidence="6" id="KW-0472">Membrane</keyword>
<keyword evidence="6" id="KW-0812">Transmembrane</keyword>
<dbReference type="Proteomes" id="UP000290289">
    <property type="component" value="Chromosome 10"/>
</dbReference>
<evidence type="ECO:0000256" key="3">
    <source>
        <dbReference type="ARBA" id="ARBA00022676"/>
    </source>
</evidence>
<comment type="caution">
    <text evidence="8">The sequence shown here is derived from an EMBL/GenBank/DDBJ whole genome shotgun (WGS) entry which is preliminary data.</text>
</comment>
<keyword evidence="4" id="KW-0735">Signal-anchor</keyword>
<dbReference type="Pfam" id="PF03016">
    <property type="entry name" value="Exostosin_GT47"/>
    <property type="match status" value="1"/>
</dbReference>
<sequence>MAVKSTATTTASSSVCSVPTLFFAFTLLCALSLSLFFLSNPSPSSSPPPSWSSFISQNAALSPQNSLKVYVADLPRSLNYGLLEKYWASGPDSRLQTDIDHQIPDTHLPKNLEFPPYPENPLIKQYSAEYWILGDLMTPQEHRTGSFASRVFDAAEADVVFVPFFATLSAELQLATARGVFRKKAGNEDYERQRQVVDFVRNTEAWKRSGGRDHVFVLTDPVAMWHVRAEIAPAVLLVVDFGGWYRLESKSLNGNSSDVIQHTQVSLLKDVIVPYTHLLPRLQLTENKKRPTLLYFKGAKHRHRGGLVREKLWDLVVNEPDVIMEEGFPNATGREQSIKGMRTSEFCLHPAGDTPTSCRLFDAIQSLCIPVIVSDNIELPFEGMVDYSEFSVFVAVDDALKPNWLLSHLRTFTREQRDRFRRKMAQFQPMFEYENGHPGGIGPIPPDGAVNHVWKKIHQKLPMIKESIVRERRKPPGVSVPRLAVLKLSVSVKKTQDAAERAIKKPVSQRLRGVHTPSLVKRGVKMVKEITGAVGRRTLRRAVPLSIAFIADMKLDSLFGSSSCSSVLSMRSWMMELLSIVSQGGNLDGKEFINNCPAEREDSLFKRGGQAIPCLLSIEFLVGRFSSLMTGPLIL</sequence>
<feature type="transmembrane region" description="Helical" evidence="6">
    <location>
        <begin position="21"/>
        <end position="39"/>
    </location>
</feature>
<keyword evidence="3" id="KW-0328">Glycosyltransferase</keyword>
<comment type="similarity">
    <text evidence="2">Belongs to the glycosyltransferase 47 family.</text>
</comment>
<dbReference type="AlphaFoldDB" id="A0A498IX21"/>
<protein>
    <recommendedName>
        <fullName evidence="7">Exostosin GT47 domain-containing protein</fullName>
    </recommendedName>
</protein>
<feature type="domain" description="Exostosin GT47" evidence="7">
    <location>
        <begin position="64"/>
        <end position="408"/>
    </location>
</feature>
<dbReference type="InterPro" id="IPR040911">
    <property type="entry name" value="Exostosin_GT47"/>
</dbReference>
<dbReference type="PANTHER" id="PTHR11062">
    <property type="entry name" value="EXOSTOSIN HEPARAN SULFATE GLYCOSYLTRANSFERASE -RELATED"/>
    <property type="match status" value="1"/>
</dbReference>
<evidence type="ECO:0000313" key="9">
    <source>
        <dbReference type="Proteomes" id="UP000290289"/>
    </source>
</evidence>
<proteinExistence type="inferred from homology"/>
<dbReference type="STRING" id="3750.A0A498IX21"/>
<reference evidence="8 9" key="1">
    <citation type="submission" date="2018-10" db="EMBL/GenBank/DDBJ databases">
        <title>A high-quality apple genome assembly.</title>
        <authorList>
            <person name="Hu J."/>
        </authorList>
    </citation>
    <scope>NUCLEOTIDE SEQUENCE [LARGE SCALE GENOMIC DNA]</scope>
    <source>
        <strain evidence="9">cv. HFTH1</strain>
        <tissue evidence="8">Young leaf</tissue>
    </source>
</reference>
<dbReference type="GO" id="GO:0016757">
    <property type="term" value="F:glycosyltransferase activity"/>
    <property type="evidence" value="ECO:0007669"/>
    <property type="project" value="UniProtKB-KW"/>
</dbReference>
<evidence type="ECO:0000313" key="8">
    <source>
        <dbReference type="EMBL" id="RXH87969.1"/>
    </source>
</evidence>
<dbReference type="GO" id="GO:0000139">
    <property type="term" value="C:Golgi membrane"/>
    <property type="evidence" value="ECO:0007669"/>
    <property type="project" value="UniProtKB-SubCell"/>
</dbReference>
<accession>A0A498IX21</accession>
<dbReference type="InterPro" id="IPR004263">
    <property type="entry name" value="Exostosin"/>
</dbReference>
<evidence type="ECO:0000259" key="7">
    <source>
        <dbReference type="Pfam" id="PF03016"/>
    </source>
</evidence>
<evidence type="ECO:0000256" key="4">
    <source>
        <dbReference type="ARBA" id="ARBA00022968"/>
    </source>
</evidence>
<evidence type="ECO:0000256" key="2">
    <source>
        <dbReference type="ARBA" id="ARBA00010271"/>
    </source>
</evidence>
<organism evidence="8 9">
    <name type="scientific">Malus domestica</name>
    <name type="common">Apple</name>
    <name type="synonym">Pyrus malus</name>
    <dbReference type="NCBI Taxonomy" id="3750"/>
    <lineage>
        <taxon>Eukaryota</taxon>
        <taxon>Viridiplantae</taxon>
        <taxon>Streptophyta</taxon>
        <taxon>Embryophyta</taxon>
        <taxon>Tracheophyta</taxon>
        <taxon>Spermatophyta</taxon>
        <taxon>Magnoliopsida</taxon>
        <taxon>eudicotyledons</taxon>
        <taxon>Gunneridae</taxon>
        <taxon>Pentapetalae</taxon>
        <taxon>rosids</taxon>
        <taxon>fabids</taxon>
        <taxon>Rosales</taxon>
        <taxon>Rosaceae</taxon>
        <taxon>Amygdaloideae</taxon>
        <taxon>Maleae</taxon>
        <taxon>Malus</taxon>
    </lineage>
</organism>
<dbReference type="PANTHER" id="PTHR11062:SF60">
    <property type="entry name" value="EXOSTOSIN FAMILY PROTEIN"/>
    <property type="match status" value="1"/>
</dbReference>
<gene>
    <name evidence="8" type="ORF">DVH24_037614</name>
</gene>
<evidence type="ECO:0000256" key="1">
    <source>
        <dbReference type="ARBA" id="ARBA00004323"/>
    </source>
</evidence>
<evidence type="ECO:0000256" key="6">
    <source>
        <dbReference type="SAM" id="Phobius"/>
    </source>
</evidence>
<keyword evidence="9" id="KW-1185">Reference proteome</keyword>
<keyword evidence="6" id="KW-1133">Transmembrane helix</keyword>
<keyword evidence="3" id="KW-0808">Transferase</keyword>
<evidence type="ECO:0000256" key="5">
    <source>
        <dbReference type="ARBA" id="ARBA00023034"/>
    </source>
</evidence>
<name>A0A498IX21_MALDO</name>
<keyword evidence="5" id="KW-0333">Golgi apparatus</keyword>
<dbReference type="EMBL" id="RDQH01000336">
    <property type="protein sequence ID" value="RXH87969.1"/>
    <property type="molecule type" value="Genomic_DNA"/>
</dbReference>
<comment type="subcellular location">
    <subcellularLocation>
        <location evidence="1">Golgi apparatus membrane</location>
        <topology evidence="1">Single-pass type II membrane protein</topology>
    </subcellularLocation>
</comment>